<evidence type="ECO:0000313" key="3">
    <source>
        <dbReference type="EMBL" id="QHS80795.1"/>
    </source>
</evidence>
<dbReference type="InterPro" id="IPR000812">
    <property type="entry name" value="TFIIB"/>
</dbReference>
<dbReference type="GO" id="GO:0097550">
    <property type="term" value="C:transcription preinitiation complex"/>
    <property type="evidence" value="ECO:0007669"/>
    <property type="project" value="TreeGrafter"/>
</dbReference>
<name>A0A6C0ANC7_9ZZZZ</name>
<dbReference type="EMBL" id="MN740720">
    <property type="protein sequence ID" value="QHS80795.1"/>
    <property type="molecule type" value="Genomic_DNA"/>
</dbReference>
<dbReference type="GO" id="GO:0070897">
    <property type="term" value="P:transcription preinitiation complex assembly"/>
    <property type="evidence" value="ECO:0007669"/>
    <property type="project" value="InterPro"/>
</dbReference>
<dbReference type="Gene3D" id="1.10.472.170">
    <property type="match status" value="1"/>
</dbReference>
<organism evidence="3">
    <name type="scientific">viral metagenome</name>
    <dbReference type="NCBI Taxonomy" id="1070528"/>
    <lineage>
        <taxon>unclassified sequences</taxon>
        <taxon>metagenomes</taxon>
        <taxon>organismal metagenomes</taxon>
    </lineage>
</organism>
<evidence type="ECO:0000256" key="1">
    <source>
        <dbReference type="ARBA" id="ARBA00023015"/>
    </source>
</evidence>
<protein>
    <recommendedName>
        <fullName evidence="4">TFIIB-type domain-containing protein</fullName>
    </recommendedName>
</protein>
<sequence>MSELENIWNDFKLEKQTDDLNESLKTKIYSCSSCNSKNLQFDNYEIICFDCGLIIDEDRIISSQTFDNNVSQVKKRTYNKLSKMQEWYMWSNEEKNVYKLKTYIIELCNKLYIPEFLFSNIIELCVNVIDLIKKTDGTKRARVKDGILVICIYYVTKDTSTPFSYVDMSKRLNLDIKYVTRAERMILELVNSKRLNLDKKIMLDTKKPFDYIAESINKYNLNISKDILKLVKILIEICEDNDLLLDHTPLSIAVSCFYYILKLRNVETDVKIFSEFYNLSIVTVIKTYNKLKVYENKINELLVKYN</sequence>
<keyword evidence="1" id="KW-0805">Transcription regulation</keyword>
<evidence type="ECO:0000256" key="2">
    <source>
        <dbReference type="ARBA" id="ARBA00023163"/>
    </source>
</evidence>
<proteinExistence type="predicted"/>
<dbReference type="SUPFAM" id="SSF47954">
    <property type="entry name" value="Cyclin-like"/>
    <property type="match status" value="2"/>
</dbReference>
<dbReference type="SUPFAM" id="SSF57783">
    <property type="entry name" value="Zinc beta-ribbon"/>
    <property type="match status" value="1"/>
</dbReference>
<evidence type="ECO:0008006" key="4">
    <source>
        <dbReference type="Google" id="ProtNLM"/>
    </source>
</evidence>
<dbReference type="AlphaFoldDB" id="A0A6C0ANC7"/>
<dbReference type="PANTHER" id="PTHR11618">
    <property type="entry name" value="TRANSCRIPTION INITIATION FACTOR IIB-RELATED"/>
    <property type="match status" value="1"/>
</dbReference>
<dbReference type="PANTHER" id="PTHR11618:SF13">
    <property type="entry name" value="TRANSCRIPTION INITIATION FACTOR IIB"/>
    <property type="match status" value="1"/>
</dbReference>
<dbReference type="GO" id="GO:0005634">
    <property type="term" value="C:nucleus"/>
    <property type="evidence" value="ECO:0007669"/>
    <property type="project" value="TreeGrafter"/>
</dbReference>
<dbReference type="Gene3D" id="1.10.472.10">
    <property type="entry name" value="Cyclin-like"/>
    <property type="match status" value="1"/>
</dbReference>
<keyword evidence="2" id="KW-0804">Transcription</keyword>
<dbReference type="CDD" id="cd00043">
    <property type="entry name" value="CYCLIN_SF"/>
    <property type="match status" value="1"/>
</dbReference>
<dbReference type="InterPro" id="IPR036915">
    <property type="entry name" value="Cyclin-like_sf"/>
</dbReference>
<accession>A0A6C0ANC7</accession>
<reference evidence="3" key="1">
    <citation type="journal article" date="2020" name="Nature">
        <title>Giant virus diversity and host interactions through global metagenomics.</title>
        <authorList>
            <person name="Schulz F."/>
            <person name="Roux S."/>
            <person name="Paez-Espino D."/>
            <person name="Jungbluth S."/>
            <person name="Walsh D.A."/>
            <person name="Denef V.J."/>
            <person name="McMahon K.D."/>
            <person name="Konstantinidis K.T."/>
            <person name="Eloe-Fadrosh E.A."/>
            <person name="Kyrpides N.C."/>
            <person name="Woyke T."/>
        </authorList>
    </citation>
    <scope>NUCLEOTIDE SEQUENCE</scope>
    <source>
        <strain evidence="3">GVMAG-S-1091796-13</strain>
    </source>
</reference>